<keyword evidence="2" id="KW-1185">Reference proteome</keyword>
<sequence>DRFKDEVTMMNNELGTVATYRMEMELWAYLYTLQKTIDLMDSNTKMSMEDNNETS</sequence>
<protein>
    <submittedName>
        <fullName evidence="1">3949_t:CDS:1</fullName>
    </submittedName>
</protein>
<reference evidence="1" key="1">
    <citation type="submission" date="2021-06" db="EMBL/GenBank/DDBJ databases">
        <authorList>
            <person name="Kallberg Y."/>
            <person name="Tangrot J."/>
            <person name="Rosling A."/>
        </authorList>
    </citation>
    <scope>NUCLEOTIDE SEQUENCE</scope>
    <source>
        <strain evidence="1">CL356</strain>
    </source>
</reference>
<comment type="caution">
    <text evidence="1">The sequence shown here is derived from an EMBL/GenBank/DDBJ whole genome shotgun (WGS) entry which is preliminary data.</text>
</comment>
<organism evidence="1 2">
    <name type="scientific">Acaulospora colombiana</name>
    <dbReference type="NCBI Taxonomy" id="27376"/>
    <lineage>
        <taxon>Eukaryota</taxon>
        <taxon>Fungi</taxon>
        <taxon>Fungi incertae sedis</taxon>
        <taxon>Mucoromycota</taxon>
        <taxon>Glomeromycotina</taxon>
        <taxon>Glomeromycetes</taxon>
        <taxon>Diversisporales</taxon>
        <taxon>Acaulosporaceae</taxon>
        <taxon>Acaulospora</taxon>
    </lineage>
</organism>
<evidence type="ECO:0000313" key="1">
    <source>
        <dbReference type="EMBL" id="CAG8489000.1"/>
    </source>
</evidence>
<dbReference type="Proteomes" id="UP000789525">
    <property type="component" value="Unassembled WGS sequence"/>
</dbReference>
<accession>A0ACA9KT83</accession>
<proteinExistence type="predicted"/>
<name>A0ACA9KT83_9GLOM</name>
<gene>
    <name evidence="1" type="ORF">ACOLOM_LOCUS2301</name>
</gene>
<dbReference type="EMBL" id="CAJVPT010002896">
    <property type="protein sequence ID" value="CAG8489000.1"/>
    <property type="molecule type" value="Genomic_DNA"/>
</dbReference>
<feature type="non-terminal residue" evidence="1">
    <location>
        <position position="1"/>
    </location>
</feature>
<evidence type="ECO:0000313" key="2">
    <source>
        <dbReference type="Proteomes" id="UP000789525"/>
    </source>
</evidence>